<evidence type="ECO:0008006" key="3">
    <source>
        <dbReference type="Google" id="ProtNLM"/>
    </source>
</evidence>
<dbReference type="STRING" id="715226.ABI_08800"/>
<protein>
    <recommendedName>
        <fullName evidence="3">Mor transcription activator family protein</fullName>
    </recommendedName>
</protein>
<name>F4QGB6_9CAUL</name>
<accession>F4QGB6</accession>
<dbReference type="AlphaFoldDB" id="F4QGB6"/>
<dbReference type="HOGENOM" id="CLU_2140698_0_0_5"/>
<dbReference type="EMBL" id="GL883077">
    <property type="protein sequence ID" value="EGF92444.1"/>
    <property type="molecule type" value="Genomic_DNA"/>
</dbReference>
<sequence length="112" mass="11798">MRHVVAAIGETAAQAIEAKLGGKRIVIPKTIGLNHPIGQAVGTEVAAKLSAEFAGAILDVPVGAKKRALIEGDLRKGDSVNTVAARYFTSPRTIWRIKAALADDEPQQLGLF</sequence>
<gene>
    <name evidence="1" type="ORF">ABI_08800</name>
</gene>
<evidence type="ECO:0000313" key="2">
    <source>
        <dbReference type="Proteomes" id="UP000006512"/>
    </source>
</evidence>
<dbReference type="Proteomes" id="UP000006512">
    <property type="component" value="Unassembled WGS sequence"/>
</dbReference>
<organism evidence="1 2">
    <name type="scientific">Asticcacaulis biprosthecium C19</name>
    <dbReference type="NCBI Taxonomy" id="715226"/>
    <lineage>
        <taxon>Bacteria</taxon>
        <taxon>Pseudomonadati</taxon>
        <taxon>Pseudomonadota</taxon>
        <taxon>Alphaproteobacteria</taxon>
        <taxon>Caulobacterales</taxon>
        <taxon>Caulobacteraceae</taxon>
        <taxon>Asticcacaulis</taxon>
    </lineage>
</organism>
<reference evidence="2" key="1">
    <citation type="submission" date="2011-03" db="EMBL/GenBank/DDBJ databases">
        <title>Draft genome sequence of Brevundimonas diminuta.</title>
        <authorList>
            <person name="Brown P.J.B."/>
            <person name="Buechlein A."/>
            <person name="Hemmerich C."/>
            <person name="Brun Y.V."/>
        </authorList>
    </citation>
    <scope>NUCLEOTIDE SEQUENCE [LARGE SCALE GENOMIC DNA]</scope>
    <source>
        <strain evidence="2">C19</strain>
    </source>
</reference>
<evidence type="ECO:0000313" key="1">
    <source>
        <dbReference type="EMBL" id="EGF92444.1"/>
    </source>
</evidence>
<keyword evidence="2" id="KW-1185">Reference proteome</keyword>
<proteinExistence type="predicted"/>